<name>A0A9Q1F2A8_SYNKA</name>
<proteinExistence type="predicted"/>
<feature type="region of interest" description="Disordered" evidence="1">
    <location>
        <begin position="132"/>
        <end position="166"/>
    </location>
</feature>
<gene>
    <name evidence="2" type="ORF">SKAU_G00248080</name>
</gene>
<feature type="compositionally biased region" description="Basic and acidic residues" evidence="1">
    <location>
        <begin position="100"/>
        <end position="119"/>
    </location>
</feature>
<protein>
    <submittedName>
        <fullName evidence="2">Uncharacterized protein</fullName>
    </submittedName>
</protein>
<comment type="caution">
    <text evidence="2">The sequence shown here is derived from an EMBL/GenBank/DDBJ whole genome shotgun (WGS) entry which is preliminary data.</text>
</comment>
<feature type="region of interest" description="Disordered" evidence="1">
    <location>
        <begin position="91"/>
        <end position="119"/>
    </location>
</feature>
<evidence type="ECO:0000313" key="3">
    <source>
        <dbReference type="Proteomes" id="UP001152622"/>
    </source>
</evidence>
<keyword evidence="3" id="KW-1185">Reference proteome</keyword>
<evidence type="ECO:0000256" key="1">
    <source>
        <dbReference type="SAM" id="MobiDB-lite"/>
    </source>
</evidence>
<dbReference type="EMBL" id="JAINUF010000009">
    <property type="protein sequence ID" value="KAJ8349678.1"/>
    <property type="molecule type" value="Genomic_DNA"/>
</dbReference>
<feature type="compositionally biased region" description="Polar residues" evidence="1">
    <location>
        <begin position="138"/>
        <end position="147"/>
    </location>
</feature>
<evidence type="ECO:0000313" key="2">
    <source>
        <dbReference type="EMBL" id="KAJ8349678.1"/>
    </source>
</evidence>
<organism evidence="2 3">
    <name type="scientific">Synaphobranchus kaupii</name>
    <name type="common">Kaup's arrowtooth eel</name>
    <dbReference type="NCBI Taxonomy" id="118154"/>
    <lineage>
        <taxon>Eukaryota</taxon>
        <taxon>Metazoa</taxon>
        <taxon>Chordata</taxon>
        <taxon>Craniata</taxon>
        <taxon>Vertebrata</taxon>
        <taxon>Euteleostomi</taxon>
        <taxon>Actinopterygii</taxon>
        <taxon>Neopterygii</taxon>
        <taxon>Teleostei</taxon>
        <taxon>Anguilliformes</taxon>
        <taxon>Synaphobranchidae</taxon>
        <taxon>Synaphobranchus</taxon>
    </lineage>
</organism>
<reference evidence="2" key="1">
    <citation type="journal article" date="2023" name="Science">
        <title>Genome structures resolve the early diversification of teleost fishes.</title>
        <authorList>
            <person name="Parey E."/>
            <person name="Louis A."/>
            <person name="Montfort J."/>
            <person name="Bouchez O."/>
            <person name="Roques C."/>
            <person name="Iampietro C."/>
            <person name="Lluch J."/>
            <person name="Castinel A."/>
            <person name="Donnadieu C."/>
            <person name="Desvignes T."/>
            <person name="Floi Bucao C."/>
            <person name="Jouanno E."/>
            <person name="Wen M."/>
            <person name="Mejri S."/>
            <person name="Dirks R."/>
            <person name="Jansen H."/>
            <person name="Henkel C."/>
            <person name="Chen W.J."/>
            <person name="Zahm M."/>
            <person name="Cabau C."/>
            <person name="Klopp C."/>
            <person name="Thompson A.W."/>
            <person name="Robinson-Rechavi M."/>
            <person name="Braasch I."/>
            <person name="Lecointre G."/>
            <person name="Bobe J."/>
            <person name="Postlethwait J.H."/>
            <person name="Berthelot C."/>
            <person name="Roest Crollius H."/>
            <person name="Guiguen Y."/>
        </authorList>
    </citation>
    <scope>NUCLEOTIDE SEQUENCE</scope>
    <source>
        <tissue evidence="2">Blood</tissue>
    </source>
</reference>
<dbReference type="AlphaFoldDB" id="A0A9Q1F2A8"/>
<sequence>MKVGSHREGETSVNERKICGGLQAASLRRSTVHTLPPSTLIPALPHCVGSFGGRSGSDRRRQHRTISVISGSGPFHLTPLQTVSTCHVLPRKSKQACGSRKPDKRETVPSPELKRPREELADEAALAAGLRQRVGVRSNATGRQQIPRNRWHQKPLIQTELHSHQT</sequence>
<accession>A0A9Q1F2A8</accession>
<dbReference type="Proteomes" id="UP001152622">
    <property type="component" value="Chromosome 9"/>
</dbReference>